<dbReference type="PANTHER" id="PTHR35371">
    <property type="entry name" value="INNER MEMBRANE PROTEIN"/>
    <property type="match status" value="1"/>
</dbReference>
<proteinExistence type="predicted"/>
<sequence>MPTALLVLIFVSLLPYVLAAFGGAAKVAELGHFDHHHPRIQSTQLMSKGARVMAAQSNAWEALAFYSAVLFTAYASGVHWDELAAPALLFGLTRALHPLFYIANMAMARSLVVLIELISCLYMFGLAAVKAMSFGLPRRSSLSIHNANKNNDNH</sequence>
<dbReference type="PANTHER" id="PTHR35371:SF1">
    <property type="entry name" value="BLR7753 PROTEIN"/>
    <property type="match status" value="1"/>
</dbReference>
<feature type="transmembrane region" description="Helical" evidence="5">
    <location>
        <begin position="108"/>
        <end position="129"/>
    </location>
</feature>
<evidence type="ECO:0000256" key="2">
    <source>
        <dbReference type="ARBA" id="ARBA00022692"/>
    </source>
</evidence>
<geneLocation type="plasmid" evidence="7">
    <name>pvpsd2016-3</name>
</geneLocation>
<evidence type="ECO:0000256" key="4">
    <source>
        <dbReference type="ARBA" id="ARBA00023136"/>
    </source>
</evidence>
<dbReference type="SUPFAM" id="SSF161084">
    <property type="entry name" value="MAPEG domain-like"/>
    <property type="match status" value="1"/>
</dbReference>
<evidence type="ECO:0000256" key="1">
    <source>
        <dbReference type="ARBA" id="ARBA00004370"/>
    </source>
</evidence>
<dbReference type="Gene3D" id="1.20.120.550">
    <property type="entry name" value="Membrane associated eicosanoid/glutathione metabolism-like domain"/>
    <property type="match status" value="1"/>
</dbReference>
<evidence type="ECO:0000313" key="7">
    <source>
        <dbReference type="Proteomes" id="UP000464718"/>
    </source>
</evidence>
<dbReference type="InterPro" id="IPR023352">
    <property type="entry name" value="MAPEG-like_dom_sf"/>
</dbReference>
<dbReference type="AlphaFoldDB" id="A0AAX1G1L3"/>
<dbReference type="Pfam" id="PF01124">
    <property type="entry name" value="MAPEG"/>
    <property type="match status" value="1"/>
</dbReference>
<dbReference type="GO" id="GO:0016020">
    <property type="term" value="C:membrane"/>
    <property type="evidence" value="ECO:0007669"/>
    <property type="project" value="UniProtKB-SubCell"/>
</dbReference>
<keyword evidence="2 5" id="KW-0812">Transmembrane</keyword>
<name>A0AAX1G1L3_VIBPH</name>
<organism evidence="6 7">
    <name type="scientific">Vibrio parahaemolyticus</name>
    <dbReference type="NCBI Taxonomy" id="670"/>
    <lineage>
        <taxon>Bacteria</taxon>
        <taxon>Pseudomonadati</taxon>
        <taxon>Pseudomonadota</taxon>
        <taxon>Gammaproteobacteria</taxon>
        <taxon>Vibrionales</taxon>
        <taxon>Vibrionaceae</taxon>
        <taxon>Vibrio</taxon>
    </lineage>
</organism>
<dbReference type="InterPro" id="IPR001129">
    <property type="entry name" value="Membr-assoc_MAPEG"/>
</dbReference>
<accession>A0AAX1G1L3</accession>
<dbReference type="RefSeq" id="WP_086482463.1">
    <property type="nucleotide sequence ID" value="NZ_CP034302.1"/>
</dbReference>
<evidence type="ECO:0000256" key="5">
    <source>
        <dbReference type="SAM" id="Phobius"/>
    </source>
</evidence>
<dbReference type="EMBL" id="CP034302">
    <property type="protein sequence ID" value="QHH13221.1"/>
    <property type="molecule type" value="Genomic_DNA"/>
</dbReference>
<keyword evidence="3 5" id="KW-1133">Transmembrane helix</keyword>
<gene>
    <name evidence="6" type="ORF">EHC69_28600</name>
</gene>
<evidence type="ECO:0000256" key="3">
    <source>
        <dbReference type="ARBA" id="ARBA00022989"/>
    </source>
</evidence>
<evidence type="ECO:0000313" key="6">
    <source>
        <dbReference type="EMBL" id="QHH13221.1"/>
    </source>
</evidence>
<dbReference type="Proteomes" id="UP000464718">
    <property type="component" value="Plasmid pvpsd2016-3"/>
</dbReference>
<keyword evidence="4 5" id="KW-0472">Membrane</keyword>
<keyword evidence="6" id="KW-0614">Plasmid</keyword>
<protein>
    <submittedName>
        <fullName evidence="6">MAPEG family protein</fullName>
    </submittedName>
</protein>
<comment type="subcellular location">
    <subcellularLocation>
        <location evidence="1">Membrane</location>
    </subcellularLocation>
</comment>
<reference evidence="6 7" key="1">
    <citation type="submission" date="2018-12" db="EMBL/GenBank/DDBJ databases">
        <title>Genomic insights into the evolutionary origins and pathogenicity of five Vibrio parahaemolyticus strains isolated from the shrimp with acute hepatopancreatic necrosis disease (AHPND).</title>
        <authorList>
            <person name="Yang Q."/>
            <person name="Dong X."/>
            <person name="Xie G."/>
            <person name="Fu S."/>
            <person name="Zou P."/>
            <person name="Sun J."/>
            <person name="Wang Y."/>
            <person name="Huang J."/>
        </authorList>
    </citation>
    <scope>NUCLEOTIDE SEQUENCE [LARGE SCALE GENOMIC DNA]</scope>
    <source>
        <strain evidence="6 7">20160303005-1</strain>
        <plasmid evidence="7">pvpsd2016-3</plasmid>
    </source>
</reference>